<proteinExistence type="predicted"/>
<sequence length="38" mass="4107">MSGGGREGRAPLDGRRVVVSVRLRRLMCPVRLSAADVL</sequence>
<evidence type="ECO:0000313" key="1">
    <source>
        <dbReference type="EMBL" id="EMF57097.1"/>
    </source>
</evidence>
<organism evidence="1 2">
    <name type="scientific">Streptomyces bottropensis ATCC 25435</name>
    <dbReference type="NCBI Taxonomy" id="1054862"/>
    <lineage>
        <taxon>Bacteria</taxon>
        <taxon>Bacillati</taxon>
        <taxon>Actinomycetota</taxon>
        <taxon>Actinomycetes</taxon>
        <taxon>Kitasatosporales</taxon>
        <taxon>Streptomycetaceae</taxon>
        <taxon>Streptomyces</taxon>
    </lineage>
</organism>
<reference evidence="2" key="1">
    <citation type="journal article" date="2013" name="Genome Announc.">
        <title>Draft Genome Sequence of Streptomyces bottropensis ATCC 25435, a Bottromycin-Producing Actinomycete.</title>
        <authorList>
            <person name="Zhang H."/>
            <person name="Zhou W."/>
            <person name="Zhuang Y."/>
            <person name="Liang X."/>
            <person name="Liu T."/>
        </authorList>
    </citation>
    <scope>NUCLEOTIDE SEQUENCE [LARGE SCALE GENOMIC DNA]</scope>
    <source>
        <strain evidence="2">ATCC 25435</strain>
    </source>
</reference>
<dbReference type="EMBL" id="KB405058">
    <property type="protein sequence ID" value="EMF57097.1"/>
    <property type="molecule type" value="Genomic_DNA"/>
</dbReference>
<name>M3DJT4_9ACTN</name>
<gene>
    <name evidence="1" type="ORF">SBD_1633</name>
</gene>
<protein>
    <submittedName>
        <fullName evidence="1">Uncharacterized protein</fullName>
    </submittedName>
</protein>
<dbReference type="Proteomes" id="UP000030760">
    <property type="component" value="Unassembled WGS sequence"/>
</dbReference>
<accession>M3DJT4</accession>
<dbReference type="AlphaFoldDB" id="M3DJT4"/>
<evidence type="ECO:0000313" key="2">
    <source>
        <dbReference type="Proteomes" id="UP000030760"/>
    </source>
</evidence>